<sequence>MDDPFATIGFSLKLAQQALRTHMDAALQQIGLTTPQYAVLTFLDVEPGASNAALARRAFVTPQTMQGILVALERAGLISRTPHPEHGRVQTTELTSKGCEALVSASGIVSGVEARLREAAAPLDPNEVAALLQRLAQAVKQE</sequence>
<protein>
    <submittedName>
        <fullName evidence="3">Winged helix-turn-helix transcriptional regulator</fullName>
    </submittedName>
</protein>
<dbReference type="PANTHER" id="PTHR33164:SF43">
    <property type="entry name" value="HTH-TYPE TRANSCRIPTIONAL REPRESSOR YETL"/>
    <property type="match status" value="1"/>
</dbReference>
<dbReference type="Proteomes" id="UP000822331">
    <property type="component" value="Unassembled WGS sequence"/>
</dbReference>
<dbReference type="InterPro" id="IPR039422">
    <property type="entry name" value="MarR/SlyA-like"/>
</dbReference>
<evidence type="ECO:0000313" key="5">
    <source>
        <dbReference type="Proteomes" id="UP000822331"/>
    </source>
</evidence>
<dbReference type="PROSITE" id="PS50995">
    <property type="entry name" value="HTH_MARR_2"/>
    <property type="match status" value="1"/>
</dbReference>
<dbReference type="EMBL" id="CP049207">
    <property type="protein sequence ID" value="QTG03243.1"/>
    <property type="molecule type" value="Genomic_DNA"/>
</dbReference>
<dbReference type="InterPro" id="IPR036388">
    <property type="entry name" value="WH-like_DNA-bd_sf"/>
</dbReference>
<dbReference type="SUPFAM" id="SSF46785">
    <property type="entry name" value="Winged helix' DNA-binding domain"/>
    <property type="match status" value="1"/>
</dbReference>
<reference evidence="3" key="2">
    <citation type="submission" date="2020-02" db="EMBL/GenBank/DDBJ databases">
        <title>Unexpected conservation and global transmission of agrobacterial virulence plasmids.</title>
        <authorList>
            <person name="Weisberg A.J."/>
            <person name="Davis E.W. II"/>
            <person name="Tabima J.R."/>
            <person name="Belcher M.S."/>
            <person name="Miller M."/>
            <person name="Kuo C.-H."/>
            <person name="Loper J.E."/>
            <person name="Grunwald N.J."/>
            <person name="Putnam M.L."/>
            <person name="Chang J.H."/>
        </authorList>
    </citation>
    <scope>NUCLEOTIDE SEQUENCE</scope>
    <source>
        <strain evidence="3">W2/73</strain>
    </source>
</reference>
<dbReference type="EMBL" id="JAAMCP010000018">
    <property type="protein sequence ID" value="NTF40051.1"/>
    <property type="molecule type" value="Genomic_DNA"/>
</dbReference>
<feature type="domain" description="HTH marR-type" evidence="1">
    <location>
        <begin position="5"/>
        <end position="140"/>
    </location>
</feature>
<proteinExistence type="predicted"/>
<dbReference type="Pfam" id="PF12802">
    <property type="entry name" value="MarR_2"/>
    <property type="match status" value="1"/>
</dbReference>
<dbReference type="InterPro" id="IPR036390">
    <property type="entry name" value="WH_DNA-bd_sf"/>
</dbReference>
<name>A0AAE7R7C1_9HYPH</name>
<dbReference type="KEGG" id="arui:G6M88_22420"/>
<evidence type="ECO:0000313" key="4">
    <source>
        <dbReference type="Proteomes" id="UP000663912"/>
    </source>
</evidence>
<accession>A0AAE7R7C1</accession>
<dbReference type="AlphaFoldDB" id="A0AAE7R7C1"/>
<organism evidence="3 4">
    <name type="scientific">Agrobacterium rubi</name>
    <dbReference type="NCBI Taxonomy" id="28099"/>
    <lineage>
        <taxon>Bacteria</taxon>
        <taxon>Pseudomonadati</taxon>
        <taxon>Pseudomonadota</taxon>
        <taxon>Alphaproteobacteria</taxon>
        <taxon>Hyphomicrobiales</taxon>
        <taxon>Rhizobiaceae</taxon>
        <taxon>Rhizobium/Agrobacterium group</taxon>
        <taxon>Agrobacterium</taxon>
    </lineage>
</organism>
<evidence type="ECO:0000313" key="3">
    <source>
        <dbReference type="EMBL" id="QTG03243.1"/>
    </source>
</evidence>
<dbReference type="Gene3D" id="1.10.10.10">
    <property type="entry name" value="Winged helix-like DNA-binding domain superfamily/Winged helix DNA-binding domain"/>
    <property type="match status" value="1"/>
</dbReference>
<gene>
    <name evidence="2" type="ORF">G6L72_25580</name>
    <name evidence="3" type="ORF">G6M88_22420</name>
</gene>
<dbReference type="SMART" id="SM00347">
    <property type="entry name" value="HTH_MARR"/>
    <property type="match status" value="1"/>
</dbReference>
<keyword evidence="5" id="KW-1185">Reference proteome</keyword>
<reference evidence="2 5" key="1">
    <citation type="journal article" date="2020" name="Science">
        <title>Unexpected conservation and global transmission of agrobacterial virulence plasmids.</title>
        <authorList>
            <person name="Weisberg A.J."/>
            <person name="Davis E.W. 2nd"/>
            <person name="Tabima J."/>
            <person name="Belcher M.S."/>
            <person name="Miller M."/>
            <person name="Kuo C.H."/>
            <person name="Loper J.E."/>
            <person name="Grunwald N.J."/>
            <person name="Putnam M.L."/>
            <person name="Chang J.H."/>
        </authorList>
    </citation>
    <scope>NUCLEOTIDE SEQUENCE [LARGE SCALE GENOMIC DNA]</scope>
    <source>
        <strain evidence="2 5">A19/93</strain>
    </source>
</reference>
<evidence type="ECO:0000313" key="2">
    <source>
        <dbReference type="EMBL" id="NTF40051.1"/>
    </source>
</evidence>
<dbReference type="InterPro" id="IPR000835">
    <property type="entry name" value="HTH_MarR-typ"/>
</dbReference>
<dbReference type="GO" id="GO:0003700">
    <property type="term" value="F:DNA-binding transcription factor activity"/>
    <property type="evidence" value="ECO:0007669"/>
    <property type="project" value="InterPro"/>
</dbReference>
<evidence type="ECO:0000259" key="1">
    <source>
        <dbReference type="PROSITE" id="PS50995"/>
    </source>
</evidence>
<dbReference type="GO" id="GO:0006950">
    <property type="term" value="P:response to stress"/>
    <property type="evidence" value="ECO:0007669"/>
    <property type="project" value="TreeGrafter"/>
</dbReference>
<dbReference type="PANTHER" id="PTHR33164">
    <property type="entry name" value="TRANSCRIPTIONAL REGULATOR, MARR FAMILY"/>
    <property type="match status" value="1"/>
</dbReference>
<dbReference type="Proteomes" id="UP000663912">
    <property type="component" value="Chromosome 2"/>
</dbReference>